<dbReference type="PANTHER" id="PTHR33515:SF1">
    <property type="entry name" value="RIBOSOME-BINDING FACTOR A, CHLOROPLASTIC-RELATED"/>
    <property type="match status" value="1"/>
</dbReference>
<dbReference type="PANTHER" id="PTHR33515">
    <property type="entry name" value="RIBOSOME-BINDING FACTOR A, CHLOROPLASTIC-RELATED"/>
    <property type="match status" value="1"/>
</dbReference>
<accession>A0A1F6EIP8</accession>
<dbReference type="InterPro" id="IPR023799">
    <property type="entry name" value="RbfA_dom_sf"/>
</dbReference>
<dbReference type="Gene3D" id="3.30.300.20">
    <property type="match status" value="1"/>
</dbReference>
<protein>
    <recommendedName>
        <fullName evidence="4">Ribosome-binding factor A</fullName>
    </recommendedName>
</protein>
<proteinExistence type="predicted"/>
<gene>
    <name evidence="2" type="ORF">A3A34_01005</name>
</gene>
<keyword evidence="1" id="KW-0690">Ribosome biogenesis</keyword>
<comment type="caution">
    <text evidence="2">The sequence shown here is derived from an EMBL/GenBank/DDBJ whole genome shotgun (WGS) entry which is preliminary data.</text>
</comment>
<dbReference type="PROSITE" id="PS01319">
    <property type="entry name" value="RBFA"/>
    <property type="match status" value="1"/>
</dbReference>
<dbReference type="EMBL" id="MFLU01000017">
    <property type="protein sequence ID" value="OGG73509.1"/>
    <property type="molecule type" value="Genomic_DNA"/>
</dbReference>
<dbReference type="InterPro" id="IPR000238">
    <property type="entry name" value="RbfA"/>
</dbReference>
<dbReference type="InterPro" id="IPR015946">
    <property type="entry name" value="KH_dom-like_a/b"/>
</dbReference>
<dbReference type="GO" id="GO:0043024">
    <property type="term" value="F:ribosomal small subunit binding"/>
    <property type="evidence" value="ECO:0007669"/>
    <property type="project" value="TreeGrafter"/>
</dbReference>
<dbReference type="GO" id="GO:0006364">
    <property type="term" value="P:rRNA processing"/>
    <property type="evidence" value="ECO:0007669"/>
    <property type="project" value="InterPro"/>
</dbReference>
<evidence type="ECO:0000313" key="2">
    <source>
        <dbReference type="EMBL" id="OGG73509.1"/>
    </source>
</evidence>
<name>A0A1F6EIP8_9BACT</name>
<sequence length="109" mass="12941">MSRRQQKVTEEMAHRASEYMARELGVRALVTVTRAEMSTDLKRVVLFLSVLPESKEMEVLKFAKRERSNFRAHLTEHSKIRPVPFVDFIIDEGEKNRRRVEELIRKKNE</sequence>
<reference evidence="2 3" key="1">
    <citation type="journal article" date="2016" name="Nat. Commun.">
        <title>Thousands of microbial genomes shed light on interconnected biogeochemical processes in an aquifer system.</title>
        <authorList>
            <person name="Anantharaman K."/>
            <person name="Brown C.T."/>
            <person name="Hug L.A."/>
            <person name="Sharon I."/>
            <person name="Castelle C.J."/>
            <person name="Probst A.J."/>
            <person name="Thomas B.C."/>
            <person name="Singh A."/>
            <person name="Wilkins M.J."/>
            <person name="Karaoz U."/>
            <person name="Brodie E.L."/>
            <person name="Williams K.H."/>
            <person name="Hubbard S.S."/>
            <person name="Banfield J.F."/>
        </authorList>
    </citation>
    <scope>NUCLEOTIDE SEQUENCE [LARGE SCALE GENOMIC DNA]</scope>
</reference>
<dbReference type="SUPFAM" id="SSF89919">
    <property type="entry name" value="Ribosome-binding factor A, RbfA"/>
    <property type="match status" value="1"/>
</dbReference>
<evidence type="ECO:0000256" key="1">
    <source>
        <dbReference type="ARBA" id="ARBA00022517"/>
    </source>
</evidence>
<dbReference type="InterPro" id="IPR020053">
    <property type="entry name" value="Ribosome-bd_factorA_CS"/>
</dbReference>
<dbReference type="Pfam" id="PF02033">
    <property type="entry name" value="RBFA"/>
    <property type="match status" value="1"/>
</dbReference>
<dbReference type="STRING" id="1798507.A3A34_01005"/>
<evidence type="ECO:0000313" key="3">
    <source>
        <dbReference type="Proteomes" id="UP000178587"/>
    </source>
</evidence>
<dbReference type="AlphaFoldDB" id="A0A1F6EIP8"/>
<dbReference type="GO" id="GO:0005829">
    <property type="term" value="C:cytosol"/>
    <property type="evidence" value="ECO:0007669"/>
    <property type="project" value="TreeGrafter"/>
</dbReference>
<dbReference type="Proteomes" id="UP000178587">
    <property type="component" value="Unassembled WGS sequence"/>
</dbReference>
<evidence type="ECO:0008006" key="4">
    <source>
        <dbReference type="Google" id="ProtNLM"/>
    </source>
</evidence>
<organism evidence="2 3">
    <name type="scientific">Candidatus Kaiserbacteria bacterium RIFCSPLOWO2_01_FULL_50_24</name>
    <dbReference type="NCBI Taxonomy" id="1798507"/>
    <lineage>
        <taxon>Bacteria</taxon>
        <taxon>Candidatus Kaiseribacteriota</taxon>
    </lineage>
</organism>